<evidence type="ECO:0000313" key="2">
    <source>
        <dbReference type="EMBL" id="NVZ08134.1"/>
    </source>
</evidence>
<evidence type="ECO:0000313" key="3">
    <source>
        <dbReference type="Proteomes" id="UP000592294"/>
    </source>
</evidence>
<dbReference type="RefSeq" id="WP_176974938.1">
    <property type="nucleotide sequence ID" value="NZ_JABZEO010000002.1"/>
</dbReference>
<reference evidence="2 3" key="1">
    <citation type="submission" date="2020-06" db="EMBL/GenBank/DDBJ databases">
        <title>Whole-genome sequence of Allochromatium humboldtianum DSM 21881, type strain.</title>
        <authorList>
            <person name="Kyndt J.A."/>
            <person name="Meyer T.E."/>
        </authorList>
    </citation>
    <scope>NUCLEOTIDE SEQUENCE [LARGE SCALE GENOMIC DNA]</scope>
    <source>
        <strain evidence="2 3">DSM 21881</strain>
    </source>
</reference>
<feature type="compositionally biased region" description="Basic residues" evidence="1">
    <location>
        <begin position="66"/>
        <end position="83"/>
    </location>
</feature>
<dbReference type="AlphaFoldDB" id="A0A850R3B0"/>
<protein>
    <submittedName>
        <fullName evidence="2">CopG family transcriptional regulator</fullName>
    </submittedName>
</protein>
<dbReference type="Proteomes" id="UP000592294">
    <property type="component" value="Unassembled WGS sequence"/>
</dbReference>
<comment type="caution">
    <text evidence="2">The sequence shown here is derived from an EMBL/GenBank/DDBJ whole genome shotgun (WGS) entry which is preliminary data.</text>
</comment>
<proteinExistence type="predicted"/>
<sequence>MTISIRLDHETETALRQRLEHDGLALSDFVRTAIREKLAQTDENASPYQLGESLFGRYSSGEQDRSRRRKELLRERLHAKHRR</sequence>
<gene>
    <name evidence="2" type="ORF">HW932_02530</name>
</gene>
<keyword evidence="3" id="KW-1185">Reference proteome</keyword>
<name>A0A850R3B0_9GAMM</name>
<organism evidence="2 3">
    <name type="scientific">Allochromatium humboldtianum</name>
    <dbReference type="NCBI Taxonomy" id="504901"/>
    <lineage>
        <taxon>Bacteria</taxon>
        <taxon>Pseudomonadati</taxon>
        <taxon>Pseudomonadota</taxon>
        <taxon>Gammaproteobacteria</taxon>
        <taxon>Chromatiales</taxon>
        <taxon>Chromatiaceae</taxon>
        <taxon>Allochromatium</taxon>
    </lineage>
</organism>
<dbReference type="EMBL" id="JABZEO010000002">
    <property type="protein sequence ID" value="NVZ08134.1"/>
    <property type="molecule type" value="Genomic_DNA"/>
</dbReference>
<evidence type="ECO:0000256" key="1">
    <source>
        <dbReference type="SAM" id="MobiDB-lite"/>
    </source>
</evidence>
<accession>A0A850R3B0</accession>
<feature type="region of interest" description="Disordered" evidence="1">
    <location>
        <begin position="56"/>
        <end position="83"/>
    </location>
</feature>